<dbReference type="Proteomes" id="UP000324222">
    <property type="component" value="Unassembled WGS sequence"/>
</dbReference>
<evidence type="ECO:0000256" key="1">
    <source>
        <dbReference type="SAM" id="MobiDB-lite"/>
    </source>
</evidence>
<dbReference type="AlphaFoldDB" id="A0A5B7HNY4"/>
<sequence length="100" mass="11263">MTATSKWARKHWEQTIKNKLTGPGVSEKTWWALGKERQGLMQQDSVPPPHSLGRMDPLPQASPTWPPPVLPRETAHTELMEKELGELDVKKAMSPDEISP</sequence>
<accession>A0A5B7HNY4</accession>
<feature type="region of interest" description="Disordered" evidence="1">
    <location>
        <begin position="37"/>
        <end position="73"/>
    </location>
</feature>
<evidence type="ECO:0000313" key="2">
    <source>
        <dbReference type="EMBL" id="MPC71365.1"/>
    </source>
</evidence>
<evidence type="ECO:0000313" key="3">
    <source>
        <dbReference type="Proteomes" id="UP000324222"/>
    </source>
</evidence>
<proteinExistence type="predicted"/>
<organism evidence="2 3">
    <name type="scientific">Portunus trituberculatus</name>
    <name type="common">Swimming crab</name>
    <name type="synonym">Neptunus trituberculatus</name>
    <dbReference type="NCBI Taxonomy" id="210409"/>
    <lineage>
        <taxon>Eukaryota</taxon>
        <taxon>Metazoa</taxon>
        <taxon>Ecdysozoa</taxon>
        <taxon>Arthropoda</taxon>
        <taxon>Crustacea</taxon>
        <taxon>Multicrustacea</taxon>
        <taxon>Malacostraca</taxon>
        <taxon>Eumalacostraca</taxon>
        <taxon>Eucarida</taxon>
        <taxon>Decapoda</taxon>
        <taxon>Pleocyemata</taxon>
        <taxon>Brachyura</taxon>
        <taxon>Eubrachyura</taxon>
        <taxon>Portunoidea</taxon>
        <taxon>Portunidae</taxon>
        <taxon>Portuninae</taxon>
        <taxon>Portunus</taxon>
    </lineage>
</organism>
<gene>
    <name evidence="2" type="ORF">E2C01_065642</name>
</gene>
<dbReference type="EMBL" id="VSRR010032753">
    <property type="protein sequence ID" value="MPC71365.1"/>
    <property type="molecule type" value="Genomic_DNA"/>
</dbReference>
<reference evidence="2 3" key="1">
    <citation type="submission" date="2019-05" db="EMBL/GenBank/DDBJ databases">
        <title>Another draft genome of Portunus trituberculatus and its Hox gene families provides insights of decapod evolution.</title>
        <authorList>
            <person name="Jeong J.-H."/>
            <person name="Song I."/>
            <person name="Kim S."/>
            <person name="Choi T."/>
            <person name="Kim D."/>
            <person name="Ryu S."/>
            <person name="Kim W."/>
        </authorList>
    </citation>
    <scope>NUCLEOTIDE SEQUENCE [LARGE SCALE GENOMIC DNA]</scope>
    <source>
        <tissue evidence="2">Muscle</tissue>
    </source>
</reference>
<keyword evidence="3" id="KW-1185">Reference proteome</keyword>
<protein>
    <submittedName>
        <fullName evidence="2">Uncharacterized protein</fullName>
    </submittedName>
</protein>
<name>A0A5B7HNY4_PORTR</name>
<dbReference type="OrthoDB" id="6367126at2759"/>
<comment type="caution">
    <text evidence="2">The sequence shown here is derived from an EMBL/GenBank/DDBJ whole genome shotgun (WGS) entry which is preliminary data.</text>
</comment>